<dbReference type="AlphaFoldDB" id="A0AAD5B852"/>
<dbReference type="Proteomes" id="UP001205998">
    <property type="component" value="Unassembled WGS sequence"/>
</dbReference>
<feature type="non-terminal residue" evidence="1">
    <location>
        <position position="1"/>
    </location>
</feature>
<evidence type="ECO:0000313" key="2">
    <source>
        <dbReference type="Proteomes" id="UP001205998"/>
    </source>
</evidence>
<dbReference type="EMBL" id="MU537541">
    <property type="protein sequence ID" value="KAI5629302.1"/>
    <property type="molecule type" value="Genomic_DNA"/>
</dbReference>
<organism evidence="1 2">
    <name type="scientific">Silurus asotus</name>
    <name type="common">Amur catfish</name>
    <name type="synonym">Parasilurus asotus</name>
    <dbReference type="NCBI Taxonomy" id="30991"/>
    <lineage>
        <taxon>Eukaryota</taxon>
        <taxon>Metazoa</taxon>
        <taxon>Chordata</taxon>
        <taxon>Craniata</taxon>
        <taxon>Vertebrata</taxon>
        <taxon>Euteleostomi</taxon>
        <taxon>Actinopterygii</taxon>
        <taxon>Neopterygii</taxon>
        <taxon>Teleostei</taxon>
        <taxon>Ostariophysi</taxon>
        <taxon>Siluriformes</taxon>
        <taxon>Siluridae</taxon>
        <taxon>Silurus</taxon>
    </lineage>
</organism>
<accession>A0AAD5B852</accession>
<dbReference type="InterPro" id="IPR008936">
    <property type="entry name" value="Rho_GTPase_activation_prot"/>
</dbReference>
<dbReference type="Gene3D" id="1.10.555.10">
    <property type="entry name" value="Rho GTPase activation protein"/>
    <property type="match status" value="1"/>
</dbReference>
<evidence type="ECO:0000313" key="1">
    <source>
        <dbReference type="EMBL" id="KAI5629302.1"/>
    </source>
</evidence>
<protein>
    <submittedName>
        <fullName evidence="1">Rho GTPase-activating protein 9</fullName>
    </submittedName>
</protein>
<name>A0AAD5B852_SILAS</name>
<reference evidence="1" key="1">
    <citation type="submission" date="2018-07" db="EMBL/GenBank/DDBJ databases">
        <title>Comparative genomics of catfishes provides insights into carnivory and benthic adaptation.</title>
        <authorList>
            <person name="Zhang Y."/>
            <person name="Wang D."/>
            <person name="Peng Z."/>
            <person name="Zheng S."/>
            <person name="Shao F."/>
            <person name="Tao W."/>
        </authorList>
    </citation>
    <scope>NUCLEOTIDE SEQUENCE</scope>
    <source>
        <strain evidence="1">Chongqing</strain>
    </source>
</reference>
<dbReference type="SUPFAM" id="SSF48350">
    <property type="entry name" value="GTPase activation domain, GAP"/>
    <property type="match status" value="1"/>
</dbReference>
<comment type="caution">
    <text evidence="1">The sequence shown here is derived from an EMBL/GenBank/DDBJ whole genome shotgun (WGS) entry which is preliminary data.</text>
</comment>
<gene>
    <name evidence="1" type="ORF">C0J50_10521</name>
</gene>
<sequence length="66" mass="7571">MGKTKELSKDIRDKNFHFFLESGLETDGIYRVSGNLAVIQKLRFAVNHERAVSTDGRYLFPEDLVP</sequence>
<keyword evidence="2" id="KW-1185">Reference proteome</keyword>
<proteinExistence type="predicted"/>